<accession>A0A7J0DNQ7</accession>
<evidence type="ECO:0000256" key="4">
    <source>
        <dbReference type="ARBA" id="ARBA00023241"/>
    </source>
</evidence>
<dbReference type="InterPro" id="IPR002213">
    <property type="entry name" value="UDP_glucos_trans"/>
</dbReference>
<dbReference type="Proteomes" id="UP000585474">
    <property type="component" value="Unassembled WGS sequence"/>
</dbReference>
<organism evidence="5 6">
    <name type="scientific">Actinidia rufa</name>
    <dbReference type="NCBI Taxonomy" id="165716"/>
    <lineage>
        <taxon>Eukaryota</taxon>
        <taxon>Viridiplantae</taxon>
        <taxon>Streptophyta</taxon>
        <taxon>Embryophyta</taxon>
        <taxon>Tracheophyta</taxon>
        <taxon>Spermatophyta</taxon>
        <taxon>Magnoliopsida</taxon>
        <taxon>eudicotyledons</taxon>
        <taxon>Gunneridae</taxon>
        <taxon>Pentapetalae</taxon>
        <taxon>asterids</taxon>
        <taxon>Ericales</taxon>
        <taxon>Actinidiaceae</taxon>
        <taxon>Actinidia</taxon>
    </lineage>
</organism>
<gene>
    <name evidence="5" type="ORF">Acr_00g0061710</name>
</gene>
<comment type="similarity">
    <text evidence="1">Belongs to the UDP-glycosyltransferase family.</text>
</comment>
<dbReference type="PANTHER" id="PTHR11926:SF1494">
    <property type="entry name" value="FLAVONOL 3-O-GLUCOSYLTRANSFERASE UGT76E12-RELATED"/>
    <property type="match status" value="1"/>
</dbReference>
<dbReference type="CDD" id="cd03784">
    <property type="entry name" value="GT1_Gtf-like"/>
    <property type="match status" value="2"/>
</dbReference>
<evidence type="ECO:0000256" key="3">
    <source>
        <dbReference type="ARBA" id="ARBA00022679"/>
    </source>
</evidence>
<evidence type="ECO:0000256" key="1">
    <source>
        <dbReference type="ARBA" id="ARBA00009995"/>
    </source>
</evidence>
<name>A0A7J0DNQ7_9ERIC</name>
<keyword evidence="2" id="KW-0328">Glycosyltransferase</keyword>
<dbReference type="OrthoDB" id="5835829at2759"/>
<dbReference type="GO" id="GO:0080043">
    <property type="term" value="F:quercetin 3-O-glucosyltransferase activity"/>
    <property type="evidence" value="ECO:0007669"/>
    <property type="project" value="TreeGrafter"/>
</dbReference>
<keyword evidence="4" id="KW-0284">Flavonoid biosynthesis</keyword>
<dbReference type="FunFam" id="3.40.50.2000:FF:000040">
    <property type="entry name" value="UDP-glycosyltransferase 76C1"/>
    <property type="match status" value="1"/>
</dbReference>
<dbReference type="PANTHER" id="PTHR11926">
    <property type="entry name" value="GLUCOSYL/GLUCURONOSYL TRANSFERASES"/>
    <property type="match status" value="1"/>
</dbReference>
<comment type="caution">
    <text evidence="5">The sequence shown here is derived from an EMBL/GenBank/DDBJ whole genome shotgun (WGS) entry which is preliminary data.</text>
</comment>
<evidence type="ECO:0000313" key="6">
    <source>
        <dbReference type="Proteomes" id="UP000585474"/>
    </source>
</evidence>
<dbReference type="Pfam" id="PF00201">
    <property type="entry name" value="UDPGT"/>
    <property type="match status" value="2"/>
</dbReference>
<dbReference type="SUPFAM" id="SSF53756">
    <property type="entry name" value="UDP-Glycosyltransferase/glycogen phosphorylase"/>
    <property type="match status" value="2"/>
</dbReference>
<keyword evidence="3" id="KW-0808">Transferase</keyword>
<dbReference type="GO" id="GO:0009813">
    <property type="term" value="P:flavonoid biosynthetic process"/>
    <property type="evidence" value="ECO:0007669"/>
    <property type="project" value="UniProtKB-KW"/>
</dbReference>
<proteinExistence type="inferred from homology"/>
<sequence>MSRILLSKYVTDSMLQELVPELYPLSSCTSWLDRQAPNSVLYVSFGSLDSIDEKALAEMAWGLANSDQPFLWVIRPGSVHGSKWIELLPENLRERIGERGGIVKWAPQEEVLAHEAVGEFWSHCGWNSTLERMCEGVPMICWPCFGDQNVNARYLSYVWGVGLEVEHELNRGDVERAVRRLMVDEEGKEIRRRAIEFKEKAELSIGKVPRRQWQHFKHLGRPAPTTASPLWIKDGHLGAVLQSKGFSITVALTQFNSSNLSDHPDFTFVSIPDGLSDHGTSSLDFIAFITALNNNLEVPLREHLTRMIKQEEQNERIACIIYDTIMYKAEAVAHCLKLPSIILQTSSVSTSLTFDAFPPTSSTRLYSPPRLNSTRPGAWASSIQVPFFSVGPLHKIGSSSSSSLLKEDTDCLTWLDKQSPNSVIYEVAEERGCIVEWAPQKEVLGHEAVGGSWSHCGWNSTVESISAGVPMMCRPCFGDQRVNARIASHVWGVGIEMDNGLERGQVERAVRRLMVGKEGEEMRQRANDLKMKLELSILEDGSSYNALNNLVEYVSSFLIC</sequence>
<dbReference type="EMBL" id="BJWL01000324">
    <property type="protein sequence ID" value="GFS39218.1"/>
    <property type="molecule type" value="Genomic_DNA"/>
</dbReference>
<keyword evidence="6" id="KW-1185">Reference proteome</keyword>
<dbReference type="AlphaFoldDB" id="A0A7J0DNQ7"/>
<reference evidence="6" key="1">
    <citation type="submission" date="2019-07" db="EMBL/GenBank/DDBJ databases">
        <title>De Novo Assembly of kiwifruit Actinidia rufa.</title>
        <authorList>
            <person name="Sugita-Konishi S."/>
            <person name="Sato K."/>
            <person name="Mori E."/>
            <person name="Abe Y."/>
            <person name="Kisaki G."/>
            <person name="Hamano K."/>
            <person name="Suezawa K."/>
            <person name="Otani M."/>
            <person name="Fukuda T."/>
            <person name="Manabe T."/>
            <person name="Gomi K."/>
            <person name="Tabuchi M."/>
            <person name="Akimitsu K."/>
            <person name="Kataoka I."/>
        </authorList>
    </citation>
    <scope>NUCLEOTIDE SEQUENCE [LARGE SCALE GENOMIC DNA]</scope>
    <source>
        <strain evidence="6">cv. Fuchu</strain>
    </source>
</reference>
<protein>
    <submittedName>
        <fullName evidence="5">Uncharacterized protein</fullName>
    </submittedName>
</protein>
<evidence type="ECO:0000256" key="2">
    <source>
        <dbReference type="ARBA" id="ARBA00022676"/>
    </source>
</evidence>
<evidence type="ECO:0000313" key="5">
    <source>
        <dbReference type="EMBL" id="GFS39218.1"/>
    </source>
</evidence>
<dbReference type="GO" id="GO:0080044">
    <property type="term" value="F:quercetin 7-O-glucosyltransferase activity"/>
    <property type="evidence" value="ECO:0007669"/>
    <property type="project" value="TreeGrafter"/>
</dbReference>
<dbReference type="Gene3D" id="3.40.50.2000">
    <property type="entry name" value="Glycogen Phosphorylase B"/>
    <property type="match status" value="3"/>
</dbReference>